<proteinExistence type="predicted"/>
<name>A0A834Y1U9_APHGI</name>
<dbReference type="Proteomes" id="UP000639338">
    <property type="component" value="Unassembled WGS sequence"/>
</dbReference>
<sequence>MDQLGYKLPSSNPVLITHGISKISELDRLFMKYIQSELKHDEPNVLWCWDLMCQIQAAIHNTSDNKSIESAKFLSDLLFVTIISQAISILSTTPHWKDAMQQADNQGGVNGNDQDIPNGPRRYTDVERTNFIAALNMRDALEATAEGQAILTLYDEANSKELPNPVINRRLVYRIVGDAAMAVKPEKSNSLNNEEEIIDDPDEIASKLFLDTNVDPLDEVVAAWKKTINMRKRQLFDTHDQPKKKKKQDNNTDNNETVLKIGQFLNAWSSLKAPYGHQLVELDFAAWFPEASQLTTEKLAGLLEKLFLRLQSTKKN</sequence>
<gene>
    <name evidence="1" type="ORF">HCN44_008866</name>
</gene>
<evidence type="ECO:0000313" key="1">
    <source>
        <dbReference type="EMBL" id="KAF7997693.1"/>
    </source>
</evidence>
<protein>
    <submittedName>
        <fullName evidence="1">Uncharacterized protein</fullName>
    </submittedName>
</protein>
<dbReference type="EMBL" id="JACMRX010000001">
    <property type="protein sequence ID" value="KAF7997693.1"/>
    <property type="molecule type" value="Genomic_DNA"/>
</dbReference>
<comment type="caution">
    <text evidence="1">The sequence shown here is derived from an EMBL/GenBank/DDBJ whole genome shotgun (WGS) entry which is preliminary data.</text>
</comment>
<dbReference type="AlphaFoldDB" id="A0A834Y1U9"/>
<dbReference type="OrthoDB" id="6354723at2759"/>
<evidence type="ECO:0000313" key="2">
    <source>
        <dbReference type="Proteomes" id="UP000639338"/>
    </source>
</evidence>
<accession>A0A834Y1U9</accession>
<reference evidence="1 2" key="1">
    <citation type="submission" date="2020-08" db="EMBL/GenBank/DDBJ databases">
        <title>Aphidius gifuensis genome sequencing and assembly.</title>
        <authorList>
            <person name="Du Z."/>
        </authorList>
    </citation>
    <scope>NUCLEOTIDE SEQUENCE [LARGE SCALE GENOMIC DNA]</scope>
    <source>
        <strain evidence="1">YNYX2018</strain>
        <tissue evidence="1">Adults</tissue>
    </source>
</reference>
<keyword evidence="2" id="KW-1185">Reference proteome</keyword>
<organism evidence="1 2">
    <name type="scientific">Aphidius gifuensis</name>
    <name type="common">Parasitoid wasp</name>
    <dbReference type="NCBI Taxonomy" id="684658"/>
    <lineage>
        <taxon>Eukaryota</taxon>
        <taxon>Metazoa</taxon>
        <taxon>Ecdysozoa</taxon>
        <taxon>Arthropoda</taxon>
        <taxon>Hexapoda</taxon>
        <taxon>Insecta</taxon>
        <taxon>Pterygota</taxon>
        <taxon>Neoptera</taxon>
        <taxon>Endopterygota</taxon>
        <taxon>Hymenoptera</taxon>
        <taxon>Apocrita</taxon>
        <taxon>Ichneumonoidea</taxon>
        <taxon>Braconidae</taxon>
        <taxon>Aphidiinae</taxon>
        <taxon>Aphidius</taxon>
    </lineage>
</organism>